<feature type="transmembrane region" description="Helical" evidence="1">
    <location>
        <begin position="308"/>
        <end position="325"/>
    </location>
</feature>
<dbReference type="Gene3D" id="3.30.70.100">
    <property type="match status" value="1"/>
</dbReference>
<proteinExistence type="predicted"/>
<keyword evidence="1" id="KW-1133">Transmembrane helix</keyword>
<keyword evidence="1" id="KW-0812">Transmembrane</keyword>
<comment type="caution">
    <text evidence="3">The sequence shown here is derived from an EMBL/GenBank/DDBJ whole genome shotgun (WGS) entry which is preliminary data.</text>
</comment>
<dbReference type="PANTHER" id="PTHR42208:SF1">
    <property type="entry name" value="HEAVY METAL TRANSPORTER"/>
    <property type="match status" value="1"/>
</dbReference>
<protein>
    <recommendedName>
        <fullName evidence="2">HMA domain-containing protein</fullName>
    </recommendedName>
</protein>
<feature type="domain" description="HMA" evidence="2">
    <location>
        <begin position="5"/>
        <end position="72"/>
    </location>
</feature>
<dbReference type="Gene3D" id="2.60.40.420">
    <property type="entry name" value="Cupredoxins - blue copper proteins"/>
    <property type="match status" value="1"/>
</dbReference>
<evidence type="ECO:0000313" key="3">
    <source>
        <dbReference type="EMBL" id="KKS39267.1"/>
    </source>
</evidence>
<evidence type="ECO:0000259" key="2">
    <source>
        <dbReference type="PROSITE" id="PS50846"/>
    </source>
</evidence>
<feature type="transmembrane region" description="Helical" evidence="1">
    <location>
        <begin position="120"/>
        <end position="143"/>
    </location>
</feature>
<sequence>MSNPAKQTLYVSGMHCAACESILEQRFKNKPWVKRAKASLANNQLDLQVSDTGSINTSDLNKEFKDLGYTFHTSPQVNKSDTMTKAILIVALTAALFYINEKSGFLAKYSVTGTSGYLSYFVFGLAAGASTCAALTGGILLSLSKTWSTIYTAGDRHLPFTMFNAGRLAAFAVLGGLLGLLGTAFTFNITVAAVFTIIVSGLVALMGLQMLEINWLQKYRIKPPKFFTEYTSDQKNFRGKYMPLVIGAATFFLPCGFTIIAQTNALTSGSVLTASLMMFFFALGTLPMLALVSFSSIKLFSSNKFSQLFTYTAGILVFFFALYTINSQLNVLGVPSFSALVAAPINGNIQKVEKEGDYQILEMYAQGFEYFPKYSELKAGVPAKVKFYNEGAYGCAASIVSRGLFTGSKHIKEGYNEFEINTDIPGTYKLTCSMGMVPPVTIVIK</sequence>
<gene>
    <name evidence="3" type="ORF">UV00_C0003G0099</name>
</gene>
<evidence type="ECO:0000313" key="4">
    <source>
        <dbReference type="Proteomes" id="UP000033847"/>
    </source>
</evidence>
<feature type="transmembrane region" description="Helical" evidence="1">
    <location>
        <begin position="272"/>
        <end position="296"/>
    </location>
</feature>
<dbReference type="Pfam" id="PF13386">
    <property type="entry name" value="DsbD_2"/>
    <property type="match status" value="1"/>
</dbReference>
<dbReference type="SUPFAM" id="SSF49503">
    <property type="entry name" value="Cupredoxins"/>
    <property type="match status" value="1"/>
</dbReference>
<organism evidence="3 4">
    <name type="scientific">candidate division WWE3 bacterium GW2011_GWF1_42_14</name>
    <dbReference type="NCBI Taxonomy" id="1619138"/>
    <lineage>
        <taxon>Bacteria</taxon>
        <taxon>Katanobacteria</taxon>
    </lineage>
</organism>
<feature type="transmembrane region" description="Helical" evidence="1">
    <location>
        <begin position="241"/>
        <end position="260"/>
    </location>
</feature>
<dbReference type="EMBL" id="LCCU01000003">
    <property type="protein sequence ID" value="KKS39267.1"/>
    <property type="molecule type" value="Genomic_DNA"/>
</dbReference>
<keyword evidence="1" id="KW-0472">Membrane</keyword>
<feature type="transmembrane region" description="Helical" evidence="1">
    <location>
        <begin position="164"/>
        <end position="185"/>
    </location>
</feature>
<dbReference type="SUPFAM" id="SSF55008">
    <property type="entry name" value="HMA, heavy metal-associated domain"/>
    <property type="match status" value="1"/>
</dbReference>
<accession>A0A0G0YRI0</accession>
<reference evidence="3 4" key="1">
    <citation type="journal article" date="2015" name="Nature">
        <title>rRNA introns, odd ribosomes, and small enigmatic genomes across a large radiation of phyla.</title>
        <authorList>
            <person name="Brown C.T."/>
            <person name="Hug L.A."/>
            <person name="Thomas B.C."/>
            <person name="Sharon I."/>
            <person name="Castelle C.J."/>
            <person name="Singh A."/>
            <person name="Wilkins M.J."/>
            <person name="Williams K.H."/>
            <person name="Banfield J.F."/>
        </authorList>
    </citation>
    <scope>NUCLEOTIDE SEQUENCE [LARGE SCALE GENOMIC DNA]</scope>
</reference>
<dbReference type="CDD" id="cd00371">
    <property type="entry name" value="HMA"/>
    <property type="match status" value="1"/>
</dbReference>
<feature type="transmembrane region" description="Helical" evidence="1">
    <location>
        <begin position="82"/>
        <end position="100"/>
    </location>
</feature>
<dbReference type="InterPro" id="IPR006121">
    <property type="entry name" value="HMA_dom"/>
</dbReference>
<name>A0A0G0YRI0_UNCKA</name>
<dbReference type="AlphaFoldDB" id="A0A0G0YRI0"/>
<dbReference type="InterPro" id="IPR008972">
    <property type="entry name" value="Cupredoxin"/>
</dbReference>
<dbReference type="Proteomes" id="UP000033847">
    <property type="component" value="Unassembled WGS sequence"/>
</dbReference>
<dbReference type="InterPro" id="IPR039447">
    <property type="entry name" value="UreH-like_TM_dom"/>
</dbReference>
<dbReference type="PANTHER" id="PTHR42208">
    <property type="entry name" value="HEAVY METAL TRANSPORTER-RELATED"/>
    <property type="match status" value="1"/>
</dbReference>
<feature type="transmembrane region" description="Helical" evidence="1">
    <location>
        <begin position="191"/>
        <end position="211"/>
    </location>
</feature>
<dbReference type="GO" id="GO:0046872">
    <property type="term" value="F:metal ion binding"/>
    <property type="evidence" value="ECO:0007669"/>
    <property type="project" value="InterPro"/>
</dbReference>
<evidence type="ECO:0000256" key="1">
    <source>
        <dbReference type="SAM" id="Phobius"/>
    </source>
</evidence>
<dbReference type="PROSITE" id="PS50846">
    <property type="entry name" value="HMA_2"/>
    <property type="match status" value="1"/>
</dbReference>
<dbReference type="InterPro" id="IPR036163">
    <property type="entry name" value="HMA_dom_sf"/>
</dbReference>